<dbReference type="PANTHER" id="PTHR21105:SF0">
    <property type="entry name" value="GH16255P"/>
    <property type="match status" value="1"/>
</dbReference>
<dbReference type="Pfam" id="PF00057">
    <property type="entry name" value="Ldl_recept_a"/>
    <property type="match status" value="1"/>
</dbReference>
<dbReference type="Proteomes" id="UP000887565">
    <property type="component" value="Unplaced"/>
</dbReference>
<dbReference type="Gene3D" id="4.10.400.10">
    <property type="entry name" value="Low-density Lipoprotein Receptor"/>
    <property type="match status" value="1"/>
</dbReference>
<dbReference type="WBParaSite" id="nRc.2.0.1.t00366-RA">
    <property type="protein sequence ID" value="nRc.2.0.1.t00366-RA"/>
    <property type="gene ID" value="nRc.2.0.1.g00366"/>
</dbReference>
<evidence type="ECO:0000313" key="3">
    <source>
        <dbReference type="Proteomes" id="UP000887565"/>
    </source>
</evidence>
<evidence type="ECO:0000313" key="4">
    <source>
        <dbReference type="WBParaSite" id="nRc.2.0.1.t00366-RA"/>
    </source>
</evidence>
<dbReference type="InterPro" id="IPR023415">
    <property type="entry name" value="LDLR_class-A_CS"/>
</dbReference>
<dbReference type="AlphaFoldDB" id="A0A915HGD5"/>
<evidence type="ECO:0000256" key="1">
    <source>
        <dbReference type="ARBA" id="ARBA00023157"/>
    </source>
</evidence>
<dbReference type="CDD" id="cd00112">
    <property type="entry name" value="LDLa"/>
    <property type="match status" value="1"/>
</dbReference>
<dbReference type="SUPFAM" id="SSF57424">
    <property type="entry name" value="LDL receptor-like module"/>
    <property type="match status" value="1"/>
</dbReference>
<organism evidence="3 4">
    <name type="scientific">Romanomermis culicivorax</name>
    <name type="common">Nematode worm</name>
    <dbReference type="NCBI Taxonomy" id="13658"/>
    <lineage>
        <taxon>Eukaryota</taxon>
        <taxon>Metazoa</taxon>
        <taxon>Ecdysozoa</taxon>
        <taxon>Nematoda</taxon>
        <taxon>Enoplea</taxon>
        <taxon>Dorylaimia</taxon>
        <taxon>Mermithida</taxon>
        <taxon>Mermithoidea</taxon>
        <taxon>Mermithidae</taxon>
        <taxon>Romanomermis</taxon>
    </lineage>
</organism>
<dbReference type="InterPro" id="IPR036055">
    <property type="entry name" value="LDL_receptor-like_sf"/>
</dbReference>
<dbReference type="SMART" id="SM00192">
    <property type="entry name" value="LDLa"/>
    <property type="match status" value="1"/>
</dbReference>
<dbReference type="PROSITE" id="PS01209">
    <property type="entry name" value="LDLRA_1"/>
    <property type="match status" value="1"/>
</dbReference>
<comment type="caution">
    <text evidence="2">Lacks conserved residue(s) required for the propagation of feature annotation.</text>
</comment>
<dbReference type="GO" id="GO:0030297">
    <property type="term" value="F:transmembrane receptor protein tyrosine kinase activator activity"/>
    <property type="evidence" value="ECO:0007669"/>
    <property type="project" value="TreeGrafter"/>
</dbReference>
<evidence type="ECO:0000256" key="2">
    <source>
        <dbReference type="PROSITE-ProRule" id="PRU00124"/>
    </source>
</evidence>
<keyword evidence="3" id="KW-1185">Reference proteome</keyword>
<dbReference type="GO" id="GO:0043195">
    <property type="term" value="C:terminal bouton"/>
    <property type="evidence" value="ECO:0007669"/>
    <property type="project" value="TreeGrafter"/>
</dbReference>
<sequence length="101" mass="11529">MRMRIAVCDADADVGQCPKVNGKITQLLCPSRRRHGYHVCIDESALCNGHNDCPNAEDENPVNCMFFKTTMRYFKTVVDQVVELSTHVLEQSKRQSRNDEL</sequence>
<reference evidence="4" key="1">
    <citation type="submission" date="2022-11" db="UniProtKB">
        <authorList>
            <consortium name="WormBaseParasite"/>
        </authorList>
    </citation>
    <scope>IDENTIFICATION</scope>
</reference>
<name>A0A915HGD5_ROMCU</name>
<dbReference type="InterPro" id="IPR002172">
    <property type="entry name" value="LDrepeatLR_classA_rpt"/>
</dbReference>
<protein>
    <submittedName>
        <fullName evidence="4">Uncharacterized protein</fullName>
    </submittedName>
</protein>
<dbReference type="PANTHER" id="PTHR21105">
    <property type="entry name" value="GH16255P"/>
    <property type="match status" value="1"/>
</dbReference>
<proteinExistence type="predicted"/>
<dbReference type="PROSITE" id="PS50068">
    <property type="entry name" value="LDLRA_2"/>
    <property type="match status" value="1"/>
</dbReference>
<dbReference type="GO" id="GO:0043410">
    <property type="term" value="P:positive regulation of MAPK cascade"/>
    <property type="evidence" value="ECO:0007669"/>
    <property type="project" value="TreeGrafter"/>
</dbReference>
<keyword evidence="1" id="KW-1015">Disulfide bond</keyword>
<accession>A0A915HGD5</accession>